<reference evidence="1 2" key="1">
    <citation type="submission" date="2021-06" db="EMBL/GenBank/DDBJ databases">
        <authorList>
            <person name="Sun Q."/>
            <person name="Li D."/>
        </authorList>
    </citation>
    <scope>NUCLEOTIDE SEQUENCE [LARGE SCALE GENOMIC DNA]</scope>
    <source>
        <strain evidence="1 2">MSJ-5</strain>
    </source>
</reference>
<evidence type="ECO:0000313" key="2">
    <source>
        <dbReference type="Proteomes" id="UP000779508"/>
    </source>
</evidence>
<proteinExistence type="predicted"/>
<gene>
    <name evidence="1" type="ORF">KQI88_14635</name>
</gene>
<sequence>MNKYKSYYLPNQFDIHKFENIEDKKIIHQFEDKNITVNIEKLTDKYILNQLR</sequence>
<keyword evidence="2" id="KW-1185">Reference proteome</keyword>
<dbReference type="RefSeq" id="WP_212377322.1">
    <property type="nucleotide sequence ID" value="NZ_JAHLQK010000006.1"/>
</dbReference>
<organism evidence="1 2">
    <name type="scientific">Alkaliphilus flagellatus</name>
    <dbReference type="NCBI Taxonomy" id="2841507"/>
    <lineage>
        <taxon>Bacteria</taxon>
        <taxon>Bacillati</taxon>
        <taxon>Bacillota</taxon>
        <taxon>Clostridia</taxon>
        <taxon>Peptostreptococcales</taxon>
        <taxon>Natronincolaceae</taxon>
        <taxon>Alkaliphilus</taxon>
    </lineage>
</organism>
<accession>A0ABS6G8A7</accession>
<protein>
    <submittedName>
        <fullName evidence="1">Uncharacterized protein</fullName>
    </submittedName>
</protein>
<comment type="caution">
    <text evidence="1">The sequence shown here is derived from an EMBL/GenBank/DDBJ whole genome shotgun (WGS) entry which is preliminary data.</text>
</comment>
<dbReference type="EMBL" id="JAHLQK010000006">
    <property type="protein sequence ID" value="MBU5677655.1"/>
    <property type="molecule type" value="Genomic_DNA"/>
</dbReference>
<dbReference type="Proteomes" id="UP000779508">
    <property type="component" value="Unassembled WGS sequence"/>
</dbReference>
<name>A0ABS6G8A7_9FIRM</name>
<evidence type="ECO:0000313" key="1">
    <source>
        <dbReference type="EMBL" id="MBU5677655.1"/>
    </source>
</evidence>